<reference evidence="1 2" key="1">
    <citation type="submission" date="2019-05" db="EMBL/GenBank/DDBJ databases">
        <title>Another draft genome of Portunus trituberculatus and its Hox gene families provides insights of decapod evolution.</title>
        <authorList>
            <person name="Jeong J.-H."/>
            <person name="Song I."/>
            <person name="Kim S."/>
            <person name="Choi T."/>
            <person name="Kim D."/>
            <person name="Ryu S."/>
            <person name="Kim W."/>
        </authorList>
    </citation>
    <scope>NUCLEOTIDE SEQUENCE [LARGE SCALE GENOMIC DNA]</scope>
    <source>
        <tissue evidence="1">Muscle</tissue>
    </source>
</reference>
<dbReference type="SUPFAM" id="SSF56219">
    <property type="entry name" value="DNase I-like"/>
    <property type="match status" value="1"/>
</dbReference>
<protein>
    <recommendedName>
        <fullName evidence="3">Endonuclease/exonuclease/phosphatase domain-containing protein</fullName>
    </recommendedName>
</protein>
<proteinExistence type="predicted"/>
<comment type="caution">
    <text evidence="1">The sequence shown here is derived from an EMBL/GenBank/DDBJ whole genome shotgun (WGS) entry which is preliminary data.</text>
</comment>
<dbReference type="OrthoDB" id="6368401at2759"/>
<dbReference type="Gene3D" id="3.60.10.10">
    <property type="entry name" value="Endonuclease/exonuclease/phosphatase"/>
    <property type="match status" value="1"/>
</dbReference>
<dbReference type="EMBL" id="VSRR010126993">
    <property type="protein sequence ID" value="MPD01402.1"/>
    <property type="molecule type" value="Genomic_DNA"/>
</dbReference>
<dbReference type="AlphaFoldDB" id="A0A5B7JTU0"/>
<keyword evidence="2" id="KW-1185">Reference proteome</keyword>
<organism evidence="1 2">
    <name type="scientific">Portunus trituberculatus</name>
    <name type="common">Swimming crab</name>
    <name type="synonym">Neptunus trituberculatus</name>
    <dbReference type="NCBI Taxonomy" id="210409"/>
    <lineage>
        <taxon>Eukaryota</taxon>
        <taxon>Metazoa</taxon>
        <taxon>Ecdysozoa</taxon>
        <taxon>Arthropoda</taxon>
        <taxon>Crustacea</taxon>
        <taxon>Multicrustacea</taxon>
        <taxon>Malacostraca</taxon>
        <taxon>Eumalacostraca</taxon>
        <taxon>Eucarida</taxon>
        <taxon>Decapoda</taxon>
        <taxon>Pleocyemata</taxon>
        <taxon>Brachyura</taxon>
        <taxon>Eubrachyura</taxon>
        <taxon>Portunoidea</taxon>
        <taxon>Portunidae</taxon>
        <taxon>Portuninae</taxon>
        <taxon>Portunus</taxon>
    </lineage>
</organism>
<dbReference type="InterPro" id="IPR036691">
    <property type="entry name" value="Endo/exonu/phosph_ase_sf"/>
</dbReference>
<gene>
    <name evidence="1" type="ORF">E2C01_096927</name>
</gene>
<evidence type="ECO:0000313" key="2">
    <source>
        <dbReference type="Proteomes" id="UP000324222"/>
    </source>
</evidence>
<sequence length="101" mass="11277">MRLGRYQLFQQPYQPGDPGGLITLVRKDILATLTDNPQDLGEQVDSLGVTVHIGYATKIDIYNVYCRQRSTLNLQPVMEDNGGRTTVFSGDFNAHHDALEP</sequence>
<dbReference type="Proteomes" id="UP000324222">
    <property type="component" value="Unassembled WGS sequence"/>
</dbReference>
<evidence type="ECO:0000313" key="1">
    <source>
        <dbReference type="EMBL" id="MPD01402.1"/>
    </source>
</evidence>
<accession>A0A5B7JTU0</accession>
<name>A0A5B7JTU0_PORTR</name>
<evidence type="ECO:0008006" key="3">
    <source>
        <dbReference type="Google" id="ProtNLM"/>
    </source>
</evidence>